<dbReference type="Proteomes" id="UP000239477">
    <property type="component" value="Chromosome"/>
</dbReference>
<accession>A0A2S0I8K1</accession>
<keyword evidence="2" id="KW-1185">Reference proteome</keyword>
<proteinExistence type="predicted"/>
<reference evidence="1 2" key="1">
    <citation type="submission" date="2017-09" db="EMBL/GenBank/DDBJ databases">
        <title>Genomic, metabolic, and phenotypic characteristics of bacterial isolates from the natural microbiome of the model nematode Caenorhabditis elegans.</title>
        <authorList>
            <person name="Zimmermann J."/>
            <person name="Obeng N."/>
            <person name="Yang W."/>
            <person name="Obeng O."/>
            <person name="Kissoyan K."/>
            <person name="Pees B."/>
            <person name="Dirksen P."/>
            <person name="Hoppner M."/>
            <person name="Franke A."/>
            <person name="Rosenstiel P."/>
            <person name="Leippe M."/>
            <person name="Dierking K."/>
            <person name="Kaleta C."/>
            <person name="Schulenburg H."/>
        </authorList>
    </citation>
    <scope>NUCLEOTIDE SEQUENCE [LARGE SCALE GENOMIC DNA]</scope>
    <source>
        <strain evidence="1 2">MYb73</strain>
    </source>
</reference>
<dbReference type="RefSeq" id="WP_105239151.1">
    <property type="nucleotide sequence ID" value="NZ_CP023270.1"/>
</dbReference>
<evidence type="ECO:0008006" key="3">
    <source>
        <dbReference type="Google" id="ProtNLM"/>
    </source>
</evidence>
<dbReference type="EMBL" id="CP023270">
    <property type="protein sequence ID" value="AVJ28355.1"/>
    <property type="molecule type" value="Genomic_DNA"/>
</dbReference>
<evidence type="ECO:0000313" key="2">
    <source>
        <dbReference type="Proteomes" id="UP000239477"/>
    </source>
</evidence>
<evidence type="ECO:0000313" key="1">
    <source>
        <dbReference type="EMBL" id="AVJ28355.1"/>
    </source>
</evidence>
<name>A0A2S0I8K1_9BURK</name>
<dbReference type="OrthoDB" id="8637286at2"/>
<organism evidence="1 2">
    <name type="scientific">Achromobacter spanius</name>
    <dbReference type="NCBI Taxonomy" id="217203"/>
    <lineage>
        <taxon>Bacteria</taxon>
        <taxon>Pseudomonadati</taxon>
        <taxon>Pseudomonadota</taxon>
        <taxon>Betaproteobacteria</taxon>
        <taxon>Burkholderiales</taxon>
        <taxon>Alcaligenaceae</taxon>
        <taxon>Achromobacter</taxon>
    </lineage>
</organism>
<sequence>MIVEVFQRADGHWGFRGIALLGVQEDAGSYPTRDDAAAAARVAYPGETVSEVDATMDTPPQPHSD</sequence>
<protein>
    <recommendedName>
        <fullName evidence="3">DUF2188 domain-containing protein</fullName>
    </recommendedName>
</protein>
<gene>
    <name evidence="1" type="ORF">CLM73_15235</name>
</gene>
<dbReference type="AlphaFoldDB" id="A0A2S0I8K1"/>